<keyword evidence="4" id="KW-1185">Reference proteome</keyword>
<dbReference type="Gene3D" id="3.10.310.30">
    <property type="match status" value="1"/>
</dbReference>
<dbReference type="Pfam" id="PF01368">
    <property type="entry name" value="DHH"/>
    <property type="match status" value="1"/>
</dbReference>
<feature type="domain" description="DHHA1" evidence="2">
    <location>
        <begin position="238"/>
        <end position="314"/>
    </location>
</feature>
<sequence>MNVSLGEAAELMSDARTIVITAHVHPDGDAIGSSLGLMHFLRSQGKEVQVLIDDDIPAIFDILPGYELIEKPDPERWQSADLLIALDVSLDRIGRVREMVQAPVLNIDHHITNDGALADKLYLDGNCAATAEIIYQLIRQKKKPFSQKTAMCLYTGLATDTGWFRFSNTTSSVMQAAAELLQCGVRPHVISEALERKPFAQLKGLAAAMGRIELFHEGRAAGAFLTAADLQSMESPDGLIDMIRVIDGTELAVVMKEKEPDVCRVSMRSKGLDVTKIAIRFGGGGHVRAAGCTISQPFETAKKALIEAIDAALEEQEGKERSAFAK</sequence>
<protein>
    <submittedName>
        <fullName evidence="3">Bifunctional oligoribonuclease/PAP phosphatase NrnA</fullName>
    </submittedName>
</protein>
<accession>A0A6I2UVV3</accession>
<organism evidence="3 4">
    <name type="scientific">Selenomonas montiformis</name>
    <dbReference type="NCBI Taxonomy" id="2652285"/>
    <lineage>
        <taxon>Bacteria</taxon>
        <taxon>Bacillati</taxon>
        <taxon>Bacillota</taxon>
        <taxon>Negativicutes</taxon>
        <taxon>Selenomonadales</taxon>
        <taxon>Selenomonadaceae</taxon>
        <taxon>Selenomonas</taxon>
    </lineage>
</organism>
<dbReference type="PANTHER" id="PTHR47618:SF1">
    <property type="entry name" value="BIFUNCTIONAL OLIGORIBONUCLEASE AND PAP PHOSPHATASE NRNA"/>
    <property type="match status" value="1"/>
</dbReference>
<evidence type="ECO:0000313" key="3">
    <source>
        <dbReference type="EMBL" id="MSV24399.1"/>
    </source>
</evidence>
<dbReference type="SUPFAM" id="SSF64182">
    <property type="entry name" value="DHH phosphoesterases"/>
    <property type="match status" value="1"/>
</dbReference>
<evidence type="ECO:0000313" key="4">
    <source>
        <dbReference type="Proteomes" id="UP000430222"/>
    </source>
</evidence>
<name>A0A6I2UVV3_9FIRM</name>
<proteinExistence type="predicted"/>
<reference evidence="3 4" key="1">
    <citation type="submission" date="2019-08" db="EMBL/GenBank/DDBJ databases">
        <title>In-depth cultivation of the pig gut microbiome towards novel bacterial diversity and tailored functional studies.</title>
        <authorList>
            <person name="Wylensek D."/>
            <person name="Hitch T.C.A."/>
            <person name="Clavel T."/>
        </authorList>
    </citation>
    <scope>NUCLEOTIDE SEQUENCE [LARGE SCALE GENOMIC DNA]</scope>
    <source>
        <strain evidence="4">WCA-380-WT-3B3</strain>
    </source>
</reference>
<dbReference type="Gene3D" id="3.90.1640.10">
    <property type="entry name" value="inorganic pyrophosphatase (n-terminal core)"/>
    <property type="match status" value="1"/>
</dbReference>
<dbReference type="GO" id="GO:0003676">
    <property type="term" value="F:nucleic acid binding"/>
    <property type="evidence" value="ECO:0007669"/>
    <property type="project" value="InterPro"/>
</dbReference>
<feature type="domain" description="DDH" evidence="1">
    <location>
        <begin position="17"/>
        <end position="156"/>
    </location>
</feature>
<dbReference type="InterPro" id="IPR051319">
    <property type="entry name" value="Oligoribo/pAp-PDE_c-di-AMP_PDE"/>
</dbReference>
<evidence type="ECO:0000259" key="2">
    <source>
        <dbReference type="Pfam" id="PF02272"/>
    </source>
</evidence>
<dbReference type="InterPro" id="IPR001667">
    <property type="entry name" value="DDH_dom"/>
</dbReference>
<dbReference type="PANTHER" id="PTHR47618">
    <property type="entry name" value="BIFUNCTIONAL OLIGORIBONUCLEASE AND PAP PHOSPHATASE NRNA"/>
    <property type="match status" value="1"/>
</dbReference>
<evidence type="ECO:0000259" key="1">
    <source>
        <dbReference type="Pfam" id="PF01368"/>
    </source>
</evidence>
<dbReference type="InterPro" id="IPR038763">
    <property type="entry name" value="DHH_sf"/>
</dbReference>
<dbReference type="AlphaFoldDB" id="A0A6I2UVV3"/>
<dbReference type="Pfam" id="PF02272">
    <property type="entry name" value="DHHA1"/>
    <property type="match status" value="1"/>
</dbReference>
<gene>
    <name evidence="3" type="ORF">FYJ78_04200</name>
</gene>
<dbReference type="InterPro" id="IPR003156">
    <property type="entry name" value="DHHA1_dom"/>
</dbReference>
<dbReference type="RefSeq" id="WP_154620163.1">
    <property type="nucleotide sequence ID" value="NZ_JBQHVT010000001.1"/>
</dbReference>
<dbReference type="EMBL" id="VUNL01000003">
    <property type="protein sequence ID" value="MSV24399.1"/>
    <property type="molecule type" value="Genomic_DNA"/>
</dbReference>
<dbReference type="Proteomes" id="UP000430222">
    <property type="component" value="Unassembled WGS sequence"/>
</dbReference>
<comment type="caution">
    <text evidence="3">The sequence shown here is derived from an EMBL/GenBank/DDBJ whole genome shotgun (WGS) entry which is preliminary data.</text>
</comment>